<proteinExistence type="predicted"/>
<organism evidence="2 3">
    <name type="scientific">Didymella pomorum</name>
    <dbReference type="NCBI Taxonomy" id="749634"/>
    <lineage>
        <taxon>Eukaryota</taxon>
        <taxon>Fungi</taxon>
        <taxon>Dikarya</taxon>
        <taxon>Ascomycota</taxon>
        <taxon>Pezizomycotina</taxon>
        <taxon>Dothideomycetes</taxon>
        <taxon>Pleosporomycetidae</taxon>
        <taxon>Pleosporales</taxon>
        <taxon>Pleosporineae</taxon>
        <taxon>Didymellaceae</taxon>
        <taxon>Didymella</taxon>
    </lineage>
</organism>
<keyword evidence="1" id="KW-1133">Transmembrane helix</keyword>
<accession>A0A9W9D4P7</accession>
<sequence>MELGAHPIHGGPYVLDEHFKFDISFHERGKADLQNISCTILSATYIAHVKYQNQIQSIAVDITDGKPLNASALEQVRLFEDVLTAIQIPNGFSYSDSPVHNFSMPELFQLYHDTQLLTMSQTLTRSLAGAISGYGTGNYFTMNTIIEDTNWAESDYNRTSALYTDLSISLTAFVVEELMRNITISILNYNTQDIVTAPAHSTTYETAYVFSKRLRLIAAYASALGVAFVFVLAGLIALYQNGTPASSGGFLQIMCTTTHGDGVMNQLAKQNSLGPSSSVTRDLSRLKVRFGVVTNSDGRHAAFGTVDETEVLLKHS</sequence>
<keyword evidence="1" id="KW-0472">Membrane</keyword>
<keyword evidence="1" id="KW-0812">Transmembrane</keyword>
<dbReference type="OrthoDB" id="5322539at2759"/>
<reference evidence="2" key="1">
    <citation type="submission" date="2022-10" db="EMBL/GenBank/DDBJ databases">
        <title>Tapping the CABI collections for fungal endophytes: first genome assemblies for Collariella, Neodidymelliopsis, Ascochyta clinopodiicola, Didymella pomorum, Didymosphaeria variabile, Neocosmospora piperis and Neocucurbitaria cava.</title>
        <authorList>
            <person name="Hill R."/>
        </authorList>
    </citation>
    <scope>NUCLEOTIDE SEQUENCE</scope>
    <source>
        <strain evidence="2">IMI 355091</strain>
    </source>
</reference>
<dbReference type="PANTHER" id="PTHR35041">
    <property type="entry name" value="MEDIATOR OF RNA POLYMERASE II TRANSCRIPTION SUBUNIT 1"/>
    <property type="match status" value="1"/>
</dbReference>
<gene>
    <name evidence="2" type="ORF">N0V91_007634</name>
</gene>
<comment type="caution">
    <text evidence="2">The sequence shown here is derived from an EMBL/GenBank/DDBJ whole genome shotgun (WGS) entry which is preliminary data.</text>
</comment>
<feature type="transmembrane region" description="Helical" evidence="1">
    <location>
        <begin position="217"/>
        <end position="239"/>
    </location>
</feature>
<keyword evidence="3" id="KW-1185">Reference proteome</keyword>
<name>A0A9W9D4P7_9PLEO</name>
<evidence type="ECO:0000313" key="2">
    <source>
        <dbReference type="EMBL" id="KAJ4401851.1"/>
    </source>
</evidence>
<dbReference type="EMBL" id="JAPEVA010000068">
    <property type="protein sequence ID" value="KAJ4401851.1"/>
    <property type="molecule type" value="Genomic_DNA"/>
</dbReference>
<evidence type="ECO:0000313" key="3">
    <source>
        <dbReference type="Proteomes" id="UP001140510"/>
    </source>
</evidence>
<protein>
    <submittedName>
        <fullName evidence="2">Uncharacterized protein</fullName>
    </submittedName>
</protein>
<evidence type="ECO:0000256" key="1">
    <source>
        <dbReference type="SAM" id="Phobius"/>
    </source>
</evidence>
<dbReference type="Proteomes" id="UP001140510">
    <property type="component" value="Unassembled WGS sequence"/>
</dbReference>
<dbReference type="PANTHER" id="PTHR35041:SF6">
    <property type="entry name" value="FORMYLMETHIONINE DEFORMYLASE-LIKE PROTEIN-RELATED"/>
    <property type="match status" value="1"/>
</dbReference>
<dbReference type="AlphaFoldDB" id="A0A9W9D4P7"/>